<sequence length="245" mass="27909">MFSILKKELWAYFGTLGAYIVAAAYILISSLFLWFFDSKFDTFNIFNVGLASLNNFFVLSPWLFIFLIPALSMKSIAEEEQTGTLVWLFSKPLSIESIIAGKFLAISILVTFTLFPTLIYVFTIYNISMPEGNIDLGAIYSGYVGLIFLSTAFISIGIFASSLVKNQVLSYIVGVFLCFFCFYGFENLASYNLLGNYDYWLQRIGFYQHYTSFTKGIIDTRDIGYFLFITTLFIFASIQLVKLKK</sequence>
<evidence type="ECO:0000256" key="3">
    <source>
        <dbReference type="ARBA" id="ARBA00022692"/>
    </source>
</evidence>
<dbReference type="Proteomes" id="UP000319499">
    <property type="component" value="Unassembled WGS sequence"/>
</dbReference>
<dbReference type="PANTHER" id="PTHR30294">
    <property type="entry name" value="MEMBRANE COMPONENT OF ABC TRANSPORTER YHHJ-RELATED"/>
    <property type="match status" value="1"/>
</dbReference>
<keyword evidence="3 6" id="KW-0812">Transmembrane</keyword>
<evidence type="ECO:0000256" key="1">
    <source>
        <dbReference type="ARBA" id="ARBA00004651"/>
    </source>
</evidence>
<protein>
    <submittedName>
        <fullName evidence="7">Gliding motility protein Gldf</fullName>
    </submittedName>
</protein>
<gene>
    <name evidence="7" type="ORF">ETU09_05450</name>
</gene>
<dbReference type="EMBL" id="SELH01000017">
    <property type="protein sequence ID" value="TWP28761.1"/>
    <property type="molecule type" value="Genomic_DNA"/>
</dbReference>
<feature type="transmembrane region" description="Helical" evidence="6">
    <location>
        <begin position="168"/>
        <end position="185"/>
    </location>
</feature>
<evidence type="ECO:0000313" key="7">
    <source>
        <dbReference type="EMBL" id="TWP28761.1"/>
    </source>
</evidence>
<feature type="transmembrane region" description="Helical" evidence="6">
    <location>
        <begin position="56"/>
        <end position="77"/>
    </location>
</feature>
<feature type="transmembrane region" description="Helical" evidence="6">
    <location>
        <begin position="12"/>
        <end position="36"/>
    </location>
</feature>
<keyword evidence="4 6" id="KW-1133">Transmembrane helix</keyword>
<dbReference type="Pfam" id="PF12679">
    <property type="entry name" value="ABC2_membrane_2"/>
    <property type="match status" value="1"/>
</dbReference>
<evidence type="ECO:0000256" key="6">
    <source>
        <dbReference type="SAM" id="Phobius"/>
    </source>
</evidence>
<evidence type="ECO:0000313" key="8">
    <source>
        <dbReference type="Proteomes" id="UP000319499"/>
    </source>
</evidence>
<comment type="subcellular location">
    <subcellularLocation>
        <location evidence="1">Cell membrane</location>
        <topology evidence="1">Multi-pass membrane protein</topology>
    </subcellularLocation>
</comment>
<evidence type="ECO:0000256" key="2">
    <source>
        <dbReference type="ARBA" id="ARBA00022475"/>
    </source>
</evidence>
<keyword evidence="2" id="KW-1003">Cell membrane</keyword>
<evidence type="ECO:0000256" key="4">
    <source>
        <dbReference type="ARBA" id="ARBA00022989"/>
    </source>
</evidence>
<evidence type="ECO:0000256" key="5">
    <source>
        <dbReference type="ARBA" id="ARBA00023136"/>
    </source>
</evidence>
<dbReference type="RefSeq" id="WP_146292392.1">
    <property type="nucleotide sequence ID" value="NZ_SELH01000017.1"/>
</dbReference>
<proteinExistence type="predicted"/>
<dbReference type="PANTHER" id="PTHR30294:SF29">
    <property type="entry name" value="MULTIDRUG ABC TRANSPORTER PERMEASE YBHS-RELATED"/>
    <property type="match status" value="1"/>
</dbReference>
<feature type="transmembrane region" description="Helical" evidence="6">
    <location>
        <begin position="223"/>
        <end position="241"/>
    </location>
</feature>
<keyword evidence="8" id="KW-1185">Reference proteome</keyword>
<dbReference type="GO" id="GO:0140359">
    <property type="term" value="F:ABC-type transporter activity"/>
    <property type="evidence" value="ECO:0007669"/>
    <property type="project" value="InterPro"/>
</dbReference>
<dbReference type="InterPro" id="IPR051449">
    <property type="entry name" value="ABC-2_transporter_component"/>
</dbReference>
<feature type="transmembrane region" description="Helical" evidence="6">
    <location>
        <begin position="98"/>
        <end position="125"/>
    </location>
</feature>
<accession>A0A563DFK7</accession>
<dbReference type="AlphaFoldDB" id="A0A563DFK7"/>
<feature type="transmembrane region" description="Helical" evidence="6">
    <location>
        <begin position="137"/>
        <end position="161"/>
    </location>
</feature>
<reference evidence="7 8" key="1">
    <citation type="submission" date="2019-02" db="EMBL/GenBank/DDBJ databases">
        <title>Apibacter muscae sp. nov.: a novel member of the house fly microbiota.</title>
        <authorList>
            <person name="Park R."/>
        </authorList>
    </citation>
    <scope>NUCLEOTIDE SEQUENCE [LARGE SCALE GENOMIC DNA]</scope>
    <source>
        <strain evidence="7 8">AL1</strain>
    </source>
</reference>
<name>A0A563DFK7_9FLAO</name>
<organism evidence="7 8">
    <name type="scientific">Apibacter muscae</name>
    <dbReference type="NCBI Taxonomy" id="2509004"/>
    <lineage>
        <taxon>Bacteria</taxon>
        <taxon>Pseudomonadati</taxon>
        <taxon>Bacteroidota</taxon>
        <taxon>Flavobacteriia</taxon>
        <taxon>Flavobacteriales</taxon>
        <taxon>Weeksellaceae</taxon>
        <taxon>Apibacter</taxon>
    </lineage>
</organism>
<dbReference type="GO" id="GO:0005886">
    <property type="term" value="C:plasma membrane"/>
    <property type="evidence" value="ECO:0007669"/>
    <property type="project" value="UniProtKB-SubCell"/>
</dbReference>
<dbReference type="OrthoDB" id="9794512at2"/>
<keyword evidence="5 6" id="KW-0472">Membrane</keyword>
<comment type="caution">
    <text evidence="7">The sequence shown here is derived from an EMBL/GenBank/DDBJ whole genome shotgun (WGS) entry which is preliminary data.</text>
</comment>